<name>A0A0F9B8P1_9ZZZZ</name>
<feature type="non-terminal residue" evidence="1">
    <location>
        <position position="1"/>
    </location>
</feature>
<dbReference type="EMBL" id="LAZR01038925">
    <property type="protein sequence ID" value="KKL18294.1"/>
    <property type="molecule type" value="Genomic_DNA"/>
</dbReference>
<protein>
    <submittedName>
        <fullName evidence="1">Uncharacterized protein</fullName>
    </submittedName>
</protein>
<comment type="caution">
    <text evidence="1">The sequence shown here is derived from an EMBL/GenBank/DDBJ whole genome shotgun (WGS) entry which is preliminary data.</text>
</comment>
<reference evidence="1" key="1">
    <citation type="journal article" date="2015" name="Nature">
        <title>Complex archaea that bridge the gap between prokaryotes and eukaryotes.</title>
        <authorList>
            <person name="Spang A."/>
            <person name="Saw J.H."/>
            <person name="Jorgensen S.L."/>
            <person name="Zaremba-Niedzwiedzka K."/>
            <person name="Martijn J."/>
            <person name="Lind A.E."/>
            <person name="van Eijk R."/>
            <person name="Schleper C."/>
            <person name="Guy L."/>
            <person name="Ettema T.J."/>
        </authorList>
    </citation>
    <scope>NUCLEOTIDE SEQUENCE</scope>
</reference>
<accession>A0A0F9B8P1</accession>
<gene>
    <name evidence="1" type="ORF">LCGC14_2476950</name>
</gene>
<sequence length="53" mass="5746">VKPLAAADLFGDLVKKLLDGKASNEEFNSLLDCFERDDRDGVVPVLAEVPNDS</sequence>
<organism evidence="1">
    <name type="scientific">marine sediment metagenome</name>
    <dbReference type="NCBI Taxonomy" id="412755"/>
    <lineage>
        <taxon>unclassified sequences</taxon>
        <taxon>metagenomes</taxon>
        <taxon>ecological metagenomes</taxon>
    </lineage>
</organism>
<dbReference type="AlphaFoldDB" id="A0A0F9B8P1"/>
<proteinExistence type="predicted"/>
<evidence type="ECO:0000313" key="1">
    <source>
        <dbReference type="EMBL" id="KKL18294.1"/>
    </source>
</evidence>